<feature type="compositionally biased region" description="Low complexity" evidence="5">
    <location>
        <begin position="1"/>
        <end position="16"/>
    </location>
</feature>
<dbReference type="SUPFAM" id="SSF48498">
    <property type="entry name" value="Tetracyclin repressor-like, C-terminal domain"/>
    <property type="match status" value="1"/>
</dbReference>
<dbReference type="Pfam" id="PF14246">
    <property type="entry name" value="TetR_C_7"/>
    <property type="match status" value="1"/>
</dbReference>
<dbReference type="InterPro" id="IPR009057">
    <property type="entry name" value="Homeodomain-like_sf"/>
</dbReference>
<protein>
    <submittedName>
        <fullName evidence="7">TetR/AcrR family transcriptional regulator</fullName>
    </submittedName>
</protein>
<keyword evidence="3" id="KW-0804">Transcription</keyword>
<dbReference type="Pfam" id="PF00440">
    <property type="entry name" value="TetR_N"/>
    <property type="match status" value="1"/>
</dbReference>
<comment type="caution">
    <text evidence="7">The sequence shown here is derived from an EMBL/GenBank/DDBJ whole genome shotgun (WGS) entry which is preliminary data.</text>
</comment>
<accession>A0A6C1KTK6</accession>
<dbReference type="Gene3D" id="1.10.357.10">
    <property type="entry name" value="Tetracycline Repressor, domain 2"/>
    <property type="match status" value="1"/>
</dbReference>
<dbReference type="GO" id="GO:0000976">
    <property type="term" value="F:transcription cis-regulatory region binding"/>
    <property type="evidence" value="ECO:0007669"/>
    <property type="project" value="TreeGrafter"/>
</dbReference>
<sequence>MSRNPASLKPALLKPVPSKPVPPMSSSASPPPAPEAPPPAADTATRPRRDTRGTTARIRAAARRLFLEKGYEGTSMDAVAAAAPVSKRTLYQHFPGKADLFGAVIDEAWSHFTRAPLIPSEATGDPRAVLRAYVARLTEHWARPDVIPLLRLVIAEAPRFPELSKAYFAAGKEPAVKGLAAYLAALVAEGRLPTGRDPQLMAAQFLGAIKEPLFWPRVLGVPVAFDATEAVERAIDGVLGQA</sequence>
<evidence type="ECO:0000256" key="2">
    <source>
        <dbReference type="ARBA" id="ARBA00023125"/>
    </source>
</evidence>
<feature type="region of interest" description="Disordered" evidence="5">
    <location>
        <begin position="1"/>
        <end position="55"/>
    </location>
</feature>
<dbReference type="GO" id="GO:0003700">
    <property type="term" value="F:DNA-binding transcription factor activity"/>
    <property type="evidence" value="ECO:0007669"/>
    <property type="project" value="TreeGrafter"/>
</dbReference>
<dbReference type="PANTHER" id="PTHR30055:SF146">
    <property type="entry name" value="HTH-TYPE TRANSCRIPTIONAL DUAL REGULATOR CECR"/>
    <property type="match status" value="1"/>
</dbReference>
<dbReference type="PROSITE" id="PS01081">
    <property type="entry name" value="HTH_TETR_1"/>
    <property type="match status" value="1"/>
</dbReference>
<evidence type="ECO:0000313" key="8">
    <source>
        <dbReference type="Proteomes" id="UP000305131"/>
    </source>
</evidence>
<dbReference type="InterPro" id="IPR036271">
    <property type="entry name" value="Tet_transcr_reg_TetR-rel_C_sf"/>
</dbReference>
<evidence type="ECO:0000256" key="3">
    <source>
        <dbReference type="ARBA" id="ARBA00023163"/>
    </source>
</evidence>
<feature type="compositionally biased region" description="Pro residues" evidence="5">
    <location>
        <begin position="17"/>
        <end position="40"/>
    </location>
</feature>
<dbReference type="InterPro" id="IPR001647">
    <property type="entry name" value="HTH_TetR"/>
</dbReference>
<proteinExistence type="predicted"/>
<feature type="domain" description="HTH tetR-type" evidence="6">
    <location>
        <begin position="52"/>
        <end position="112"/>
    </location>
</feature>
<dbReference type="EMBL" id="VAUP01000031">
    <property type="protein sequence ID" value="TLX42273.1"/>
    <property type="molecule type" value="Genomic_DNA"/>
</dbReference>
<dbReference type="InterPro" id="IPR023772">
    <property type="entry name" value="DNA-bd_HTH_TetR-type_CS"/>
</dbReference>
<organism evidence="7 8">
    <name type="scientific">Xanthobacter autotrophicus</name>
    <dbReference type="NCBI Taxonomy" id="280"/>
    <lineage>
        <taxon>Bacteria</taxon>
        <taxon>Pseudomonadati</taxon>
        <taxon>Pseudomonadota</taxon>
        <taxon>Alphaproteobacteria</taxon>
        <taxon>Hyphomicrobiales</taxon>
        <taxon>Xanthobacteraceae</taxon>
        <taxon>Xanthobacter</taxon>
    </lineage>
</organism>
<dbReference type="OrthoDB" id="9811084at2"/>
<dbReference type="InterPro" id="IPR050109">
    <property type="entry name" value="HTH-type_TetR-like_transc_reg"/>
</dbReference>
<name>A0A6C1KTK6_XANAU</name>
<dbReference type="FunFam" id="1.10.10.60:FF:000141">
    <property type="entry name" value="TetR family transcriptional regulator"/>
    <property type="match status" value="1"/>
</dbReference>
<evidence type="ECO:0000256" key="1">
    <source>
        <dbReference type="ARBA" id="ARBA00023015"/>
    </source>
</evidence>
<evidence type="ECO:0000256" key="4">
    <source>
        <dbReference type="PROSITE-ProRule" id="PRU00335"/>
    </source>
</evidence>
<feature type="DNA-binding region" description="H-T-H motif" evidence="4">
    <location>
        <begin position="75"/>
        <end position="94"/>
    </location>
</feature>
<evidence type="ECO:0000313" key="7">
    <source>
        <dbReference type="EMBL" id="TLX42273.1"/>
    </source>
</evidence>
<dbReference type="PRINTS" id="PR00455">
    <property type="entry name" value="HTHTETR"/>
</dbReference>
<dbReference type="PROSITE" id="PS50977">
    <property type="entry name" value="HTH_TETR_2"/>
    <property type="match status" value="1"/>
</dbReference>
<dbReference type="SUPFAM" id="SSF46689">
    <property type="entry name" value="Homeodomain-like"/>
    <property type="match status" value="1"/>
</dbReference>
<keyword evidence="2 4" id="KW-0238">DNA-binding</keyword>
<evidence type="ECO:0000256" key="5">
    <source>
        <dbReference type="SAM" id="MobiDB-lite"/>
    </source>
</evidence>
<evidence type="ECO:0000259" key="6">
    <source>
        <dbReference type="PROSITE" id="PS50977"/>
    </source>
</evidence>
<dbReference type="InterPro" id="IPR039536">
    <property type="entry name" value="TetR_C_Proteobacteria"/>
</dbReference>
<dbReference type="Gene3D" id="1.10.10.60">
    <property type="entry name" value="Homeodomain-like"/>
    <property type="match status" value="1"/>
</dbReference>
<keyword evidence="1" id="KW-0805">Transcription regulation</keyword>
<dbReference type="AlphaFoldDB" id="A0A6C1KTK6"/>
<dbReference type="PANTHER" id="PTHR30055">
    <property type="entry name" value="HTH-TYPE TRANSCRIPTIONAL REGULATOR RUTR"/>
    <property type="match status" value="1"/>
</dbReference>
<gene>
    <name evidence="7" type="ORF">FBQ73_15680</name>
</gene>
<reference evidence="7 8" key="1">
    <citation type="submission" date="2019-05" db="EMBL/GenBank/DDBJ databases">
        <authorList>
            <person name="Zhou X."/>
        </authorList>
    </citation>
    <scope>NUCLEOTIDE SEQUENCE [LARGE SCALE GENOMIC DNA]</scope>
    <source>
        <strain evidence="7 8">DSM 432</strain>
    </source>
</reference>
<dbReference type="Proteomes" id="UP000305131">
    <property type="component" value="Unassembled WGS sequence"/>
</dbReference>